<dbReference type="SUPFAM" id="SSF63829">
    <property type="entry name" value="Calcium-dependent phosphotriesterase"/>
    <property type="match status" value="1"/>
</dbReference>
<keyword evidence="12 22" id="KW-0418">Kinase</keyword>
<comment type="cofactor">
    <cofactor evidence="2">
        <name>[4Fe-4S] cluster</name>
        <dbReference type="ChEBI" id="CHEBI:49883"/>
    </cofactor>
</comment>
<dbReference type="InterPro" id="IPR036890">
    <property type="entry name" value="HATPase_C_sf"/>
</dbReference>
<dbReference type="GO" id="GO:0046983">
    <property type="term" value="F:protein dimerization activity"/>
    <property type="evidence" value="ECO:0007669"/>
    <property type="project" value="InterPro"/>
</dbReference>
<dbReference type="PANTHER" id="PTHR24421:SF10">
    <property type="entry name" value="NITRATE_NITRITE SENSOR PROTEIN NARQ"/>
    <property type="match status" value="1"/>
</dbReference>
<keyword evidence="19" id="KW-0812">Transmembrane</keyword>
<dbReference type="SUPFAM" id="SSF55874">
    <property type="entry name" value="ATPase domain of HSP90 chaperone/DNA topoisomerase II/histidine kinase"/>
    <property type="match status" value="1"/>
</dbReference>
<keyword evidence="11" id="KW-0547">Nucleotide-binding</keyword>
<evidence type="ECO:0000256" key="10">
    <source>
        <dbReference type="ARBA" id="ARBA00022723"/>
    </source>
</evidence>
<keyword evidence="23" id="KW-1185">Reference proteome</keyword>
<dbReference type="CDD" id="cd16917">
    <property type="entry name" value="HATPase_UhpB-NarQ-NarX-like"/>
    <property type="match status" value="1"/>
</dbReference>
<evidence type="ECO:0000256" key="15">
    <source>
        <dbReference type="ARBA" id="ARBA00023012"/>
    </source>
</evidence>
<evidence type="ECO:0000256" key="18">
    <source>
        <dbReference type="ARBA" id="ARBA00030800"/>
    </source>
</evidence>
<keyword evidence="14" id="KW-0408">Iron</keyword>
<evidence type="ECO:0000256" key="2">
    <source>
        <dbReference type="ARBA" id="ARBA00001966"/>
    </source>
</evidence>
<dbReference type="InterPro" id="IPR011047">
    <property type="entry name" value="Quinoprotein_ADH-like_sf"/>
</dbReference>
<comment type="subcellular location">
    <subcellularLocation>
        <location evidence="3">Cytoplasm</location>
    </subcellularLocation>
</comment>
<dbReference type="Pfam" id="PF07495">
    <property type="entry name" value="Y_Y_Y"/>
    <property type="match status" value="1"/>
</dbReference>
<dbReference type="InterPro" id="IPR011110">
    <property type="entry name" value="Reg_prop"/>
</dbReference>
<dbReference type="InterPro" id="IPR004358">
    <property type="entry name" value="Sig_transdc_His_kin-like_C"/>
</dbReference>
<evidence type="ECO:0000256" key="1">
    <source>
        <dbReference type="ARBA" id="ARBA00000085"/>
    </source>
</evidence>
<evidence type="ECO:0000256" key="16">
    <source>
        <dbReference type="ARBA" id="ARBA00023014"/>
    </source>
</evidence>
<dbReference type="PANTHER" id="PTHR24421">
    <property type="entry name" value="NITRATE/NITRITE SENSOR PROTEIN NARX-RELATED"/>
    <property type="match status" value="1"/>
</dbReference>
<dbReference type="GO" id="GO:0046872">
    <property type="term" value="F:metal ion binding"/>
    <property type="evidence" value="ECO:0007669"/>
    <property type="project" value="UniProtKB-KW"/>
</dbReference>
<dbReference type="GO" id="GO:0000155">
    <property type="term" value="F:phosphorelay sensor kinase activity"/>
    <property type="evidence" value="ECO:0007669"/>
    <property type="project" value="InterPro"/>
</dbReference>
<evidence type="ECO:0000256" key="7">
    <source>
        <dbReference type="ARBA" id="ARBA00022490"/>
    </source>
</evidence>
<dbReference type="EC" id="2.7.13.3" evidence="4"/>
<dbReference type="Pfam" id="PF02518">
    <property type="entry name" value="HATPase_c"/>
    <property type="match status" value="1"/>
</dbReference>
<evidence type="ECO:0000259" key="21">
    <source>
        <dbReference type="PROSITE" id="PS50109"/>
    </source>
</evidence>
<dbReference type="InterPro" id="IPR005467">
    <property type="entry name" value="His_kinase_dom"/>
</dbReference>
<dbReference type="AlphaFoldDB" id="A0A840VKC4"/>
<keyword evidence="15" id="KW-0902">Two-component regulatory system</keyword>
<name>A0A840VKC4_9BACT</name>
<evidence type="ECO:0000256" key="13">
    <source>
        <dbReference type="ARBA" id="ARBA00022840"/>
    </source>
</evidence>
<evidence type="ECO:0000256" key="17">
    <source>
        <dbReference type="ARBA" id="ARBA00024827"/>
    </source>
</evidence>
<dbReference type="InterPro" id="IPR003594">
    <property type="entry name" value="HATPase_dom"/>
</dbReference>
<dbReference type="Pfam" id="PF07730">
    <property type="entry name" value="HisKA_3"/>
    <property type="match status" value="1"/>
</dbReference>
<dbReference type="InterPro" id="IPR011123">
    <property type="entry name" value="Y_Y_Y"/>
</dbReference>
<dbReference type="GO" id="GO:0005524">
    <property type="term" value="F:ATP binding"/>
    <property type="evidence" value="ECO:0007669"/>
    <property type="project" value="UniProtKB-KW"/>
</dbReference>
<keyword evidence="16" id="KW-0411">Iron-sulfur</keyword>
<accession>A0A840VKC4</accession>
<dbReference type="InterPro" id="IPR050482">
    <property type="entry name" value="Sensor_HK_TwoCompSys"/>
</dbReference>
<evidence type="ECO:0000256" key="14">
    <source>
        <dbReference type="ARBA" id="ARBA00023004"/>
    </source>
</evidence>
<evidence type="ECO:0000256" key="6">
    <source>
        <dbReference type="ARBA" id="ARBA00022485"/>
    </source>
</evidence>
<evidence type="ECO:0000256" key="3">
    <source>
        <dbReference type="ARBA" id="ARBA00004496"/>
    </source>
</evidence>
<keyword evidence="9" id="KW-0808">Transferase</keyword>
<sequence>MAIVLRVFLLFFACLSLVHAADDEVLDAQFLVRTWQSEEGLPGNVVRSLGQTPDGILWVATAEGLARFDGFEFHLVTGTGAYRGQRLGFFRLITLADGSVWISTFQGGLLKVEQGELIRYLEDQNEPSPPLVTHMFHFMGSVYYLCGEKLFRMDSFQPIPVEDASPTLQQAVERTLREEERRGRTFLPVSLGRLHHRRGDSWEVVDGSLRHRTPEHPETYETVKALSRRVVVNDMLEDREGNLWLATPSQGLIRIRPSRVHRLGAGTPIIDLAIRCAIQTREGEWWIAGRGTGMDRITPNGLEHLELVKGGYDRPVTCLFQDREGDLWLASTDGSVFRWRNGQFEIPFSEETGISKVQAMAQASNGDLWFAGGRGVARWDGQTAHRYRLDPRRSITEFSTLAIGDQDQVFAGTTDGRVLELQGDHFRSLDLPKSAAGRRISAIYPATPEELWVTTIGAGLFLRKDQVWHPFGASCGLPDERLTAMVATPDQSFWFGSLGGILSASRQSLLRHLEHPSSQPRWLRLDRSDGLVTRECVGGSQPGAWVEPSGTIWFPTSSGLAGVEPAQLGLQEDPPSLQFRSVEINGSPVPVSSLQHGEITAGPGHVRLNFSYIGICLSAPEKVTYRVRLVGIDDTFQLLGNRREIAYESVPPGNYRFDVIAINGDGVSSQFPSSIRLKVLPAFWQTVWFGILCSTGLAVGAVLVGVYITRRRLRRKLETLRLKGVLERERSRISRDLHDDLGASLTELSILSALIAENPRASDIEQSVDTLSSKARNVVATLDEIVWATTPHEDSLRSLIDYLAAFAREFLDSARIHLHTDIEWKIPELAIGPRRRHNIFLATREALNNAVKHSKATEITLRIAIVGPELCIRVSDNGQGIPLHRRDSGHGLGNLRKRLNDCGGDCEFESVPGEGTCVSITLPLPFD</sequence>
<evidence type="ECO:0000256" key="12">
    <source>
        <dbReference type="ARBA" id="ARBA00022777"/>
    </source>
</evidence>
<feature type="signal peptide" evidence="20">
    <location>
        <begin position="1"/>
        <end position="20"/>
    </location>
</feature>
<dbReference type="EMBL" id="JACHFD010000020">
    <property type="protein sequence ID" value="MBB5353121.1"/>
    <property type="molecule type" value="Genomic_DNA"/>
</dbReference>
<dbReference type="GO" id="GO:0016020">
    <property type="term" value="C:membrane"/>
    <property type="evidence" value="ECO:0007669"/>
    <property type="project" value="InterPro"/>
</dbReference>
<comment type="catalytic activity">
    <reaction evidence="1">
        <text>ATP + protein L-histidine = ADP + protein N-phospho-L-histidine.</text>
        <dbReference type="EC" id="2.7.13.3"/>
    </reaction>
</comment>
<dbReference type="InterPro" id="IPR015943">
    <property type="entry name" value="WD40/YVTN_repeat-like_dom_sf"/>
</dbReference>
<dbReference type="Gene3D" id="2.130.10.10">
    <property type="entry name" value="YVTN repeat-like/Quinoprotein amine dehydrogenase"/>
    <property type="match status" value="2"/>
</dbReference>
<evidence type="ECO:0000313" key="22">
    <source>
        <dbReference type="EMBL" id="MBB5353121.1"/>
    </source>
</evidence>
<evidence type="ECO:0000256" key="5">
    <source>
        <dbReference type="ARBA" id="ARBA00017322"/>
    </source>
</evidence>
<organism evidence="22 23">
    <name type="scientific">Haloferula luteola</name>
    <dbReference type="NCBI Taxonomy" id="595692"/>
    <lineage>
        <taxon>Bacteria</taxon>
        <taxon>Pseudomonadati</taxon>
        <taxon>Verrucomicrobiota</taxon>
        <taxon>Verrucomicrobiia</taxon>
        <taxon>Verrucomicrobiales</taxon>
        <taxon>Verrucomicrobiaceae</taxon>
        <taxon>Haloferula</taxon>
    </lineage>
</organism>
<evidence type="ECO:0000313" key="23">
    <source>
        <dbReference type="Proteomes" id="UP000557717"/>
    </source>
</evidence>
<feature type="domain" description="Histidine kinase" evidence="21">
    <location>
        <begin position="732"/>
        <end position="926"/>
    </location>
</feature>
<gene>
    <name evidence="22" type="ORF">HNR46_003374</name>
</gene>
<dbReference type="SUPFAM" id="SSF50998">
    <property type="entry name" value="Quinoprotein alcohol dehydrogenase-like"/>
    <property type="match status" value="1"/>
</dbReference>
<keyword evidence="7" id="KW-0963">Cytoplasm</keyword>
<dbReference type="InterPro" id="IPR013783">
    <property type="entry name" value="Ig-like_fold"/>
</dbReference>
<feature type="chain" id="PRO_5032384770" description="Oxygen sensor histidine kinase NreB" evidence="20">
    <location>
        <begin position="21"/>
        <end position="927"/>
    </location>
</feature>
<dbReference type="GO" id="GO:0051539">
    <property type="term" value="F:4 iron, 4 sulfur cluster binding"/>
    <property type="evidence" value="ECO:0007669"/>
    <property type="project" value="UniProtKB-KW"/>
</dbReference>
<evidence type="ECO:0000256" key="8">
    <source>
        <dbReference type="ARBA" id="ARBA00022553"/>
    </source>
</evidence>
<proteinExistence type="predicted"/>
<keyword evidence="10" id="KW-0479">Metal-binding</keyword>
<dbReference type="GO" id="GO:0005737">
    <property type="term" value="C:cytoplasm"/>
    <property type="evidence" value="ECO:0007669"/>
    <property type="project" value="UniProtKB-SubCell"/>
</dbReference>
<keyword evidence="8" id="KW-0597">Phosphoprotein</keyword>
<dbReference type="PRINTS" id="PR00344">
    <property type="entry name" value="BCTRLSENSOR"/>
</dbReference>
<dbReference type="Proteomes" id="UP000557717">
    <property type="component" value="Unassembled WGS sequence"/>
</dbReference>
<dbReference type="Gene3D" id="3.30.565.10">
    <property type="entry name" value="Histidine kinase-like ATPase, C-terminal domain"/>
    <property type="match status" value="1"/>
</dbReference>
<evidence type="ECO:0000256" key="4">
    <source>
        <dbReference type="ARBA" id="ARBA00012438"/>
    </source>
</evidence>
<protein>
    <recommendedName>
        <fullName evidence="5">Oxygen sensor histidine kinase NreB</fullName>
        <ecNumber evidence="4">2.7.13.3</ecNumber>
    </recommendedName>
    <alternativeName>
        <fullName evidence="18">Nitrogen regulation protein B</fullName>
    </alternativeName>
</protein>
<keyword evidence="13" id="KW-0067">ATP-binding</keyword>
<evidence type="ECO:0000256" key="19">
    <source>
        <dbReference type="SAM" id="Phobius"/>
    </source>
</evidence>
<dbReference type="Pfam" id="PF07494">
    <property type="entry name" value="Reg_prop"/>
    <property type="match status" value="3"/>
</dbReference>
<dbReference type="Gene3D" id="1.20.5.1930">
    <property type="match status" value="1"/>
</dbReference>
<feature type="transmembrane region" description="Helical" evidence="19">
    <location>
        <begin position="682"/>
        <end position="708"/>
    </location>
</feature>
<evidence type="ECO:0000256" key="9">
    <source>
        <dbReference type="ARBA" id="ARBA00022679"/>
    </source>
</evidence>
<keyword evidence="20" id="KW-0732">Signal</keyword>
<evidence type="ECO:0000256" key="11">
    <source>
        <dbReference type="ARBA" id="ARBA00022741"/>
    </source>
</evidence>
<evidence type="ECO:0000256" key="20">
    <source>
        <dbReference type="SAM" id="SignalP"/>
    </source>
</evidence>
<dbReference type="SMART" id="SM00387">
    <property type="entry name" value="HATPase_c"/>
    <property type="match status" value="1"/>
</dbReference>
<keyword evidence="19" id="KW-0472">Membrane</keyword>
<reference evidence="22 23" key="1">
    <citation type="submission" date="2020-08" db="EMBL/GenBank/DDBJ databases">
        <title>Genomic Encyclopedia of Type Strains, Phase IV (KMG-IV): sequencing the most valuable type-strain genomes for metagenomic binning, comparative biology and taxonomic classification.</title>
        <authorList>
            <person name="Goeker M."/>
        </authorList>
    </citation>
    <scope>NUCLEOTIDE SEQUENCE [LARGE SCALE GENOMIC DNA]</scope>
    <source>
        <strain evidence="22 23">YC6886</strain>
    </source>
</reference>
<dbReference type="PROSITE" id="PS50109">
    <property type="entry name" value="HIS_KIN"/>
    <property type="match status" value="1"/>
</dbReference>
<comment type="caution">
    <text evidence="22">The sequence shown here is derived from an EMBL/GenBank/DDBJ whole genome shotgun (WGS) entry which is preliminary data.</text>
</comment>
<dbReference type="InterPro" id="IPR011712">
    <property type="entry name" value="Sig_transdc_His_kin_sub3_dim/P"/>
</dbReference>
<keyword evidence="19" id="KW-1133">Transmembrane helix</keyword>
<dbReference type="Gene3D" id="2.60.40.10">
    <property type="entry name" value="Immunoglobulins"/>
    <property type="match status" value="1"/>
</dbReference>
<keyword evidence="6" id="KW-0004">4Fe-4S</keyword>
<comment type="function">
    <text evidence="17">Member of the two-component regulatory system NreB/NreC involved in the control of dissimilatory nitrate/nitrite reduction in response to oxygen. NreB functions as a direct oxygen sensor histidine kinase which is autophosphorylated, in the absence of oxygen, probably at the conserved histidine residue, and transfers its phosphate group probably to a conserved aspartate residue of NreC. NreB/NreC activates the expression of the nitrate (narGHJI) and nitrite (nir) reductase operons, as well as the putative nitrate transporter gene narT.</text>
</comment>